<dbReference type="InterPro" id="IPR020563">
    <property type="entry name" value="X-over_junc_endoDNase_Mg_BS"/>
</dbReference>
<evidence type="ECO:0000256" key="4">
    <source>
        <dbReference type="ARBA" id="ARBA00022723"/>
    </source>
</evidence>
<dbReference type="GO" id="GO:0006281">
    <property type="term" value="P:DNA repair"/>
    <property type="evidence" value="ECO:0007669"/>
    <property type="project" value="UniProtKB-UniRule"/>
</dbReference>
<keyword evidence="5 13" id="KW-0255">Endonuclease</keyword>
<dbReference type="InterPro" id="IPR036397">
    <property type="entry name" value="RNaseH_sf"/>
</dbReference>
<evidence type="ECO:0000256" key="3">
    <source>
        <dbReference type="ARBA" id="ARBA00022722"/>
    </source>
</evidence>
<keyword evidence="3 13" id="KW-0540">Nuclease</keyword>
<feature type="active site" evidence="13">
    <location>
        <position position="92"/>
    </location>
</feature>
<dbReference type="Proteomes" id="UP000254131">
    <property type="component" value="Unassembled WGS sequence"/>
</dbReference>
<comment type="similarity">
    <text evidence="1 13">Belongs to the RuvC family.</text>
</comment>
<organism evidence="15 16">
    <name type="scientific">Campylobacter jejuni</name>
    <dbReference type="NCBI Taxonomy" id="197"/>
    <lineage>
        <taxon>Bacteria</taxon>
        <taxon>Pseudomonadati</taxon>
        <taxon>Campylobacterota</taxon>
        <taxon>Epsilonproteobacteria</taxon>
        <taxon>Campylobacterales</taxon>
        <taxon>Campylobacteraceae</taxon>
        <taxon>Campylobacter</taxon>
    </lineage>
</organism>
<feature type="binding site" evidence="13">
    <location>
        <position position="92"/>
    </location>
    <ligand>
        <name>Mg(2+)</name>
        <dbReference type="ChEBI" id="CHEBI:18420"/>
        <label>2</label>
    </ligand>
</feature>
<dbReference type="PROSITE" id="PS01321">
    <property type="entry name" value="RUVC"/>
    <property type="match status" value="1"/>
</dbReference>
<comment type="caution">
    <text evidence="15">The sequence shown here is derived from an EMBL/GenBank/DDBJ whole genome shotgun (WGS) entry which is preliminary data.</text>
</comment>
<evidence type="ECO:0000256" key="13">
    <source>
        <dbReference type="HAMAP-Rule" id="MF_00034"/>
    </source>
</evidence>
<evidence type="ECO:0000256" key="12">
    <source>
        <dbReference type="ARBA" id="ARBA00029354"/>
    </source>
</evidence>
<dbReference type="FunFam" id="3.30.420.10:FF:000002">
    <property type="entry name" value="Crossover junction endodeoxyribonuclease RuvC"/>
    <property type="match status" value="1"/>
</dbReference>
<proteinExistence type="inferred from homology"/>
<dbReference type="Gene3D" id="3.30.420.10">
    <property type="entry name" value="Ribonuclease H-like superfamily/Ribonuclease H"/>
    <property type="match status" value="1"/>
</dbReference>
<comment type="cofactor">
    <cofactor evidence="13">
        <name>Mg(2+)</name>
        <dbReference type="ChEBI" id="CHEBI:18420"/>
    </cofactor>
    <text evidence="13">Binds 2 Mg(2+) ion per subunit.</text>
</comment>
<feature type="active site" evidence="13">
    <location>
        <position position="165"/>
    </location>
</feature>
<keyword evidence="11 13" id="KW-0234">DNA repair</keyword>
<dbReference type="HAMAP" id="MF_00034">
    <property type="entry name" value="RuvC"/>
    <property type="match status" value="1"/>
</dbReference>
<feature type="active site" evidence="13">
    <location>
        <position position="33"/>
    </location>
</feature>
<keyword evidence="7 13" id="KW-0378">Hydrolase</keyword>
<sequence>MYKFYLKFYKKRLKSAFVFYFSKGMNLKILGIDPGSRNCGYAIIEANKGKNILIEAGLIKIKPSTLQYQITELCEGLDLIFKNHSFDEVAIEDIFFAYNPKTVLKLAQFRGALSLKILQIHGDFAEYTPLQVKKAVTGKAKATKEQVAFMVKRLLGLSKDIKPLDITDAIAVALTHAANLRVRV</sequence>
<evidence type="ECO:0000256" key="10">
    <source>
        <dbReference type="ARBA" id="ARBA00023172"/>
    </source>
</evidence>
<accession>A0AAX2M068</accession>
<evidence type="ECO:0000256" key="7">
    <source>
        <dbReference type="ARBA" id="ARBA00022801"/>
    </source>
</evidence>
<dbReference type="PANTHER" id="PTHR30194:SF3">
    <property type="entry name" value="CROSSOVER JUNCTION ENDODEOXYRIBONUCLEASE RUVC"/>
    <property type="match status" value="1"/>
</dbReference>
<evidence type="ECO:0000256" key="1">
    <source>
        <dbReference type="ARBA" id="ARBA00009518"/>
    </source>
</evidence>
<keyword evidence="8 13" id="KW-0460">Magnesium</keyword>
<dbReference type="EC" id="3.1.21.10" evidence="13 14"/>
<comment type="function">
    <text evidence="13">The RuvA-RuvB-RuvC complex processes Holliday junction (HJ) DNA during genetic recombination and DNA repair. Endonuclease that resolves HJ intermediates. Cleaves cruciform DNA by making single-stranded nicks across the HJ at symmetrical positions within the homologous arms, yielding a 5'-phosphate and a 3'-hydroxyl group; requires a central core of homology in the junction. The consensus cleavage sequence is 5'-(A/T)TT(C/G)-3'. Cleavage occurs on the 3'-side of the TT dinucleotide at the point of strand exchange. HJ branch migration catalyzed by RuvA-RuvB allows RuvC to scan DNA until it finds its consensus sequence, where it cleaves and resolves the cruciform DNA.</text>
</comment>
<dbReference type="GO" id="GO:0005737">
    <property type="term" value="C:cytoplasm"/>
    <property type="evidence" value="ECO:0007669"/>
    <property type="project" value="UniProtKB-SubCell"/>
</dbReference>
<protein>
    <recommendedName>
        <fullName evidence="13 14">Crossover junction endodeoxyribonuclease RuvC</fullName>
        <ecNumber evidence="13 14">3.1.21.10</ecNumber>
    </recommendedName>
    <alternativeName>
        <fullName evidence="13">Holliday junction nuclease RuvC</fullName>
    </alternativeName>
    <alternativeName>
        <fullName evidence="13">Holliday junction resolvase RuvC</fullName>
    </alternativeName>
</protein>
<dbReference type="PRINTS" id="PR00696">
    <property type="entry name" value="RSOLVASERUVC"/>
</dbReference>
<gene>
    <name evidence="13 15" type="primary">ruvC</name>
    <name evidence="15" type="ORF">NCTC13105_00728</name>
</gene>
<evidence type="ECO:0000256" key="2">
    <source>
        <dbReference type="ARBA" id="ARBA00022490"/>
    </source>
</evidence>
<dbReference type="NCBIfam" id="TIGR00228">
    <property type="entry name" value="ruvC"/>
    <property type="match status" value="1"/>
</dbReference>
<keyword evidence="6 13" id="KW-0227">DNA damage</keyword>
<dbReference type="PANTHER" id="PTHR30194">
    <property type="entry name" value="CROSSOVER JUNCTION ENDODEOXYRIBONUCLEASE RUVC"/>
    <property type="match status" value="1"/>
</dbReference>
<evidence type="ECO:0000313" key="16">
    <source>
        <dbReference type="Proteomes" id="UP000254131"/>
    </source>
</evidence>
<comment type="catalytic activity">
    <reaction evidence="12 13">
        <text>Endonucleolytic cleavage at a junction such as a reciprocal single-stranded crossover between two homologous DNA duplexes (Holliday junction).</text>
        <dbReference type="EC" id="3.1.21.10"/>
    </reaction>
</comment>
<evidence type="ECO:0000256" key="14">
    <source>
        <dbReference type="NCBIfam" id="TIGR00228"/>
    </source>
</evidence>
<dbReference type="Pfam" id="PF02075">
    <property type="entry name" value="RuvC"/>
    <property type="match status" value="1"/>
</dbReference>
<feature type="binding site" evidence="13">
    <location>
        <position position="165"/>
    </location>
    <ligand>
        <name>Mg(2+)</name>
        <dbReference type="ChEBI" id="CHEBI:18420"/>
        <label>1</label>
    </ligand>
</feature>
<dbReference type="AlphaFoldDB" id="A0AAX2M068"/>
<dbReference type="GO" id="GO:0003677">
    <property type="term" value="F:DNA binding"/>
    <property type="evidence" value="ECO:0007669"/>
    <property type="project" value="UniProtKB-KW"/>
</dbReference>
<evidence type="ECO:0000256" key="9">
    <source>
        <dbReference type="ARBA" id="ARBA00023125"/>
    </source>
</evidence>
<dbReference type="GO" id="GO:0008821">
    <property type="term" value="F:crossover junction DNA endonuclease activity"/>
    <property type="evidence" value="ECO:0007669"/>
    <property type="project" value="UniProtKB-UniRule"/>
</dbReference>
<dbReference type="GO" id="GO:0048476">
    <property type="term" value="C:Holliday junction resolvase complex"/>
    <property type="evidence" value="ECO:0007669"/>
    <property type="project" value="UniProtKB-UniRule"/>
</dbReference>
<dbReference type="SUPFAM" id="SSF53098">
    <property type="entry name" value="Ribonuclease H-like"/>
    <property type="match status" value="1"/>
</dbReference>
<feature type="binding site" evidence="13">
    <location>
        <position position="33"/>
    </location>
    <ligand>
        <name>Mg(2+)</name>
        <dbReference type="ChEBI" id="CHEBI:18420"/>
        <label>1</label>
    </ligand>
</feature>
<dbReference type="CDD" id="cd16962">
    <property type="entry name" value="RuvC"/>
    <property type="match status" value="1"/>
</dbReference>
<evidence type="ECO:0000256" key="11">
    <source>
        <dbReference type="ARBA" id="ARBA00023204"/>
    </source>
</evidence>
<dbReference type="GO" id="GO:0006310">
    <property type="term" value="P:DNA recombination"/>
    <property type="evidence" value="ECO:0007669"/>
    <property type="project" value="UniProtKB-UniRule"/>
</dbReference>
<comment type="subcellular location">
    <subcellularLocation>
        <location evidence="13">Cytoplasm</location>
    </subcellularLocation>
</comment>
<keyword evidence="9 13" id="KW-0238">DNA-binding</keyword>
<dbReference type="EMBL" id="UFVB01000001">
    <property type="protein sequence ID" value="SUW92179.1"/>
    <property type="molecule type" value="Genomic_DNA"/>
</dbReference>
<name>A0AAX2M068_CAMJU</name>
<keyword evidence="2 13" id="KW-0963">Cytoplasm</keyword>
<dbReference type="GO" id="GO:0000287">
    <property type="term" value="F:magnesium ion binding"/>
    <property type="evidence" value="ECO:0007669"/>
    <property type="project" value="UniProtKB-UniRule"/>
</dbReference>
<dbReference type="InterPro" id="IPR002176">
    <property type="entry name" value="X-over_junc_endoDNase_RuvC"/>
</dbReference>
<keyword evidence="4 13" id="KW-0479">Metal-binding</keyword>
<evidence type="ECO:0000313" key="15">
    <source>
        <dbReference type="EMBL" id="SUW92179.1"/>
    </source>
</evidence>
<evidence type="ECO:0000256" key="5">
    <source>
        <dbReference type="ARBA" id="ARBA00022759"/>
    </source>
</evidence>
<dbReference type="InterPro" id="IPR012337">
    <property type="entry name" value="RNaseH-like_sf"/>
</dbReference>
<reference evidence="15 16" key="1">
    <citation type="submission" date="2018-06" db="EMBL/GenBank/DDBJ databases">
        <authorList>
            <consortium name="Pathogen Informatics"/>
            <person name="Doyle S."/>
        </authorList>
    </citation>
    <scope>NUCLEOTIDE SEQUENCE [LARGE SCALE GENOMIC DNA]</scope>
    <source>
        <strain evidence="15 16">NCTC13105</strain>
    </source>
</reference>
<evidence type="ECO:0000256" key="8">
    <source>
        <dbReference type="ARBA" id="ARBA00022842"/>
    </source>
</evidence>
<keyword evidence="10 13" id="KW-0233">DNA recombination</keyword>
<comment type="subunit">
    <text evidence="13">Homodimer which binds Holliday junction (HJ) DNA. The HJ becomes 2-fold symmetrical on binding to RuvC with unstacked arms; it has a different conformation from HJ DNA in complex with RuvA. In the full resolvosome a probable DNA-RuvA(4)-RuvB(12)-RuvC(2) complex forms which resolves the HJ.</text>
</comment>
<evidence type="ECO:0000256" key="6">
    <source>
        <dbReference type="ARBA" id="ARBA00022763"/>
    </source>
</evidence>